<reference evidence="5" key="1">
    <citation type="submission" date="2020-05" db="EMBL/GenBank/DDBJ databases">
        <authorList>
            <person name="Chiriac C."/>
            <person name="Salcher M."/>
            <person name="Ghai R."/>
            <person name="Kavagutti S V."/>
        </authorList>
    </citation>
    <scope>NUCLEOTIDE SEQUENCE</scope>
</reference>
<dbReference type="InterPro" id="IPR036388">
    <property type="entry name" value="WH-like_DNA-bd_sf"/>
</dbReference>
<keyword evidence="1" id="KW-0805">Transcription regulation</keyword>
<keyword evidence="2" id="KW-0238">DNA-binding</keyword>
<dbReference type="SUPFAM" id="SSF46785">
    <property type="entry name" value="Winged helix' DNA-binding domain"/>
    <property type="match status" value="1"/>
</dbReference>
<accession>A0A6J6EDK9</accession>
<sequence>MGFVHERREDVRAVFRGPDRELALDVLNRVADKWAVITVSHLARAPQRFTDLLENIPGISRKMLSVTLQKLERDGLVGRQIRVGAPSQVEYMVTELGRTLFDPLIAVALWVFDHKDEIAANRDAFDLAARVAAKRGQSSESDEPE</sequence>
<dbReference type="Pfam" id="PF01638">
    <property type="entry name" value="HxlR"/>
    <property type="match status" value="1"/>
</dbReference>
<evidence type="ECO:0000256" key="3">
    <source>
        <dbReference type="ARBA" id="ARBA00023163"/>
    </source>
</evidence>
<dbReference type="PANTHER" id="PTHR33204:SF39">
    <property type="entry name" value="TRANSCRIPTIONAL REGULATORY PROTEIN"/>
    <property type="match status" value="1"/>
</dbReference>
<keyword evidence="3" id="KW-0804">Transcription</keyword>
<dbReference type="GO" id="GO:0003677">
    <property type="term" value="F:DNA binding"/>
    <property type="evidence" value="ECO:0007669"/>
    <property type="project" value="UniProtKB-KW"/>
</dbReference>
<dbReference type="InterPro" id="IPR036390">
    <property type="entry name" value="WH_DNA-bd_sf"/>
</dbReference>
<dbReference type="InterPro" id="IPR002577">
    <property type="entry name" value="HTH_HxlR"/>
</dbReference>
<dbReference type="Gene3D" id="1.10.10.10">
    <property type="entry name" value="Winged helix-like DNA-binding domain superfamily/Winged helix DNA-binding domain"/>
    <property type="match status" value="1"/>
</dbReference>
<dbReference type="PROSITE" id="PS51118">
    <property type="entry name" value="HTH_HXLR"/>
    <property type="match status" value="1"/>
</dbReference>
<gene>
    <name evidence="5" type="ORF">UFOPK1591_01310</name>
</gene>
<protein>
    <submittedName>
        <fullName evidence="5">Unannotated protein</fullName>
    </submittedName>
</protein>
<evidence type="ECO:0000259" key="4">
    <source>
        <dbReference type="PROSITE" id="PS51118"/>
    </source>
</evidence>
<name>A0A6J6EDK9_9ZZZZ</name>
<evidence type="ECO:0000313" key="5">
    <source>
        <dbReference type="EMBL" id="CAB4571228.1"/>
    </source>
</evidence>
<dbReference type="AlphaFoldDB" id="A0A6J6EDK9"/>
<evidence type="ECO:0000256" key="2">
    <source>
        <dbReference type="ARBA" id="ARBA00023125"/>
    </source>
</evidence>
<dbReference type="PANTHER" id="PTHR33204">
    <property type="entry name" value="TRANSCRIPTIONAL REGULATOR, MARR FAMILY"/>
    <property type="match status" value="1"/>
</dbReference>
<feature type="domain" description="HTH hxlR-type" evidence="4">
    <location>
        <begin position="17"/>
        <end position="119"/>
    </location>
</feature>
<evidence type="ECO:0000256" key="1">
    <source>
        <dbReference type="ARBA" id="ARBA00023015"/>
    </source>
</evidence>
<dbReference type="EMBL" id="CAEZTD010000129">
    <property type="protein sequence ID" value="CAB4571228.1"/>
    <property type="molecule type" value="Genomic_DNA"/>
</dbReference>
<organism evidence="5">
    <name type="scientific">freshwater metagenome</name>
    <dbReference type="NCBI Taxonomy" id="449393"/>
    <lineage>
        <taxon>unclassified sequences</taxon>
        <taxon>metagenomes</taxon>
        <taxon>ecological metagenomes</taxon>
    </lineage>
</organism>
<proteinExistence type="predicted"/>